<dbReference type="PANTHER" id="PTHR37871">
    <property type="entry name" value="PROLINE-RICH PROTEIN 22"/>
    <property type="match status" value="1"/>
</dbReference>
<organism evidence="2 3">
    <name type="scientific">Octodon degus</name>
    <name type="common">Degu</name>
    <name type="synonym">Sciurus degus</name>
    <dbReference type="NCBI Taxonomy" id="10160"/>
    <lineage>
        <taxon>Eukaryota</taxon>
        <taxon>Metazoa</taxon>
        <taxon>Chordata</taxon>
        <taxon>Craniata</taxon>
        <taxon>Vertebrata</taxon>
        <taxon>Euteleostomi</taxon>
        <taxon>Mammalia</taxon>
        <taxon>Eutheria</taxon>
        <taxon>Euarchontoglires</taxon>
        <taxon>Glires</taxon>
        <taxon>Rodentia</taxon>
        <taxon>Hystricomorpha</taxon>
        <taxon>Octodontidae</taxon>
        <taxon>Octodon</taxon>
    </lineage>
</organism>
<dbReference type="Pfam" id="PF15776">
    <property type="entry name" value="PRR22"/>
    <property type="match status" value="2"/>
</dbReference>
<keyword evidence="2" id="KW-1185">Reference proteome</keyword>
<feature type="compositionally biased region" description="Basic residues" evidence="1">
    <location>
        <begin position="408"/>
        <end position="424"/>
    </location>
</feature>
<evidence type="ECO:0000313" key="2">
    <source>
        <dbReference type="Proteomes" id="UP000515203"/>
    </source>
</evidence>
<dbReference type="CTD" id="163154"/>
<feature type="compositionally biased region" description="Polar residues" evidence="1">
    <location>
        <begin position="288"/>
        <end position="302"/>
    </location>
</feature>
<dbReference type="PROSITE" id="PS51257">
    <property type="entry name" value="PROKAR_LIPOPROTEIN"/>
    <property type="match status" value="1"/>
</dbReference>
<evidence type="ECO:0000256" key="1">
    <source>
        <dbReference type="SAM" id="MobiDB-lite"/>
    </source>
</evidence>
<dbReference type="OrthoDB" id="9941921at2759"/>
<feature type="region of interest" description="Disordered" evidence="1">
    <location>
        <begin position="288"/>
        <end position="346"/>
    </location>
</feature>
<dbReference type="GeneID" id="101567760"/>
<accession>A0A6P6EK41</accession>
<protein>
    <submittedName>
        <fullName evidence="3">Proline-rich protein 22</fullName>
    </submittedName>
</protein>
<sequence>MEHPKPFSMPAASQDGFSPQGLGNNVGAGGCPVLTGTDTLPTMASANLLYQPPTLEKDVFPVPPAGFQMAPCGCFFDPRIYRIEWATTDFGQALYKLAVAKGPASPGNYLLEPQCYAKAPVPPPYPHYQPAGPPYLMPYFPPERPSHEALGFVGGRGPPGFVELPSLLLKGGRAPLPPAKDTTVPPLLVSLPAEAPLAPGTFSQPQGHQGQVPGPEGLGEPAEPLVFSTKALQGCSEAGLHLSQPPPPAPCEPKALEATLSGTGRTEPRAGVTPVCKVPGPRLLCLPSSGQCPPSGPHTPNSGPHPPNTGQCPPKSKQCPPKSGPRLPSSRHRPPKSHGGQDTSVSDIHSLHLPEELLSFDYSVPEILDTVSNVDYLFNFKALDEEPQACPATSGADPVAPVPQADTRRKKRAPSSARKGKAGGKGKQAATGARQDLDSAPH</sequence>
<dbReference type="RefSeq" id="XP_023572686.1">
    <property type="nucleotide sequence ID" value="XM_023716918.1"/>
</dbReference>
<evidence type="ECO:0000313" key="3">
    <source>
        <dbReference type="RefSeq" id="XP_023572686.1"/>
    </source>
</evidence>
<gene>
    <name evidence="3" type="primary">Prr22</name>
</gene>
<reference evidence="3" key="1">
    <citation type="submission" date="2025-08" db="UniProtKB">
        <authorList>
            <consortium name="RefSeq"/>
        </authorList>
    </citation>
    <scope>IDENTIFICATION</scope>
</reference>
<feature type="compositionally biased region" description="Low complexity" evidence="1">
    <location>
        <begin position="310"/>
        <end position="325"/>
    </location>
</feature>
<dbReference type="Proteomes" id="UP000515203">
    <property type="component" value="Unplaced"/>
</dbReference>
<dbReference type="PANTHER" id="PTHR37871:SF1">
    <property type="entry name" value="PROLINE-RICH PROTEIN 22"/>
    <property type="match status" value="1"/>
</dbReference>
<feature type="compositionally biased region" description="Low complexity" evidence="1">
    <location>
        <begin position="204"/>
        <end position="222"/>
    </location>
</feature>
<dbReference type="FunCoup" id="A0A6P6EK41">
    <property type="interactions" value="5"/>
</dbReference>
<proteinExistence type="predicted"/>
<dbReference type="InParanoid" id="A0A6P6EK41"/>
<feature type="region of interest" description="Disordered" evidence="1">
    <location>
        <begin position="389"/>
        <end position="442"/>
    </location>
</feature>
<name>A0A6P6EK41_OCTDE</name>
<dbReference type="InterPro" id="IPR031535">
    <property type="entry name" value="PRR22"/>
</dbReference>
<dbReference type="AlphaFoldDB" id="A0A6P6EK41"/>
<feature type="region of interest" description="Disordered" evidence="1">
    <location>
        <begin position="196"/>
        <end position="222"/>
    </location>
</feature>